<dbReference type="PANTHER" id="PTHR19136:SF86">
    <property type="entry name" value="ADENOSYLCOBINAMIDE-PHOSPHATE GUANYLYLTRANSFERASE"/>
    <property type="match status" value="1"/>
</dbReference>
<dbReference type="InterPro" id="IPR029044">
    <property type="entry name" value="Nucleotide-diphossugar_trans"/>
</dbReference>
<dbReference type="EMBL" id="NEXC01000048">
    <property type="protein sequence ID" value="PSN82855.1"/>
    <property type="molecule type" value="Genomic_DNA"/>
</dbReference>
<protein>
    <recommendedName>
        <fullName evidence="2">MobA-like NTP transferase domain-containing protein</fullName>
    </recommendedName>
</protein>
<dbReference type="Gene3D" id="3.90.550.10">
    <property type="entry name" value="Spore Coat Polysaccharide Biosynthesis Protein SpsA, Chain A"/>
    <property type="match status" value="1"/>
</dbReference>
<name>A0A2R6A945_9ARCH</name>
<proteinExistence type="predicted"/>
<organism evidence="3 4">
    <name type="scientific">Candidatus Marsarchaeota G1 archaeon OSP_D</name>
    <dbReference type="NCBI Taxonomy" id="1978155"/>
    <lineage>
        <taxon>Archaea</taxon>
        <taxon>Candidatus Marsarchaeota</taxon>
        <taxon>Candidatus Marsarchaeota group 1</taxon>
    </lineage>
</organism>
<evidence type="ECO:0000259" key="2">
    <source>
        <dbReference type="Pfam" id="PF12804"/>
    </source>
</evidence>
<sequence length="190" mass="21200">MLSALIMAGGKARRMGGLEKALLKVCEKSMLERVVHAMSACVQEFYVVVTANTPHTSEFCKKRGWSVVQTSAKGFVEDVQEALEKLGFECALVVCSDLPFLSSPTVNEFLRAWEESKKRSAALYTTREYLETLGVKARTPLVAVGVNVIPRGSRAFDEHRHIVQKLDVLNVNTKKELELARLLCQTKKNE</sequence>
<evidence type="ECO:0000256" key="1">
    <source>
        <dbReference type="ARBA" id="ARBA00022679"/>
    </source>
</evidence>
<dbReference type="Pfam" id="PF12804">
    <property type="entry name" value="NTP_transf_3"/>
    <property type="match status" value="1"/>
</dbReference>
<dbReference type="InterPro" id="IPR025877">
    <property type="entry name" value="MobA-like_NTP_Trfase"/>
</dbReference>
<comment type="caution">
    <text evidence="3">The sequence shown here is derived from an EMBL/GenBank/DDBJ whole genome shotgun (WGS) entry which is preliminary data.</text>
</comment>
<dbReference type="AlphaFoldDB" id="A0A2R6A945"/>
<accession>A0A2R6A945</accession>
<dbReference type="Proteomes" id="UP000240880">
    <property type="component" value="Unassembled WGS sequence"/>
</dbReference>
<evidence type="ECO:0000313" key="4">
    <source>
        <dbReference type="Proteomes" id="UP000240880"/>
    </source>
</evidence>
<gene>
    <name evidence="3" type="ORF">B9Q01_06750</name>
</gene>
<dbReference type="GO" id="GO:0016779">
    <property type="term" value="F:nucleotidyltransferase activity"/>
    <property type="evidence" value="ECO:0007669"/>
    <property type="project" value="UniProtKB-ARBA"/>
</dbReference>
<feature type="domain" description="MobA-like NTP transferase" evidence="2">
    <location>
        <begin position="4"/>
        <end position="133"/>
    </location>
</feature>
<reference evidence="3 4" key="1">
    <citation type="submission" date="2017-04" db="EMBL/GenBank/DDBJ databases">
        <title>Novel microbial lineages endemic to geothermal iron-oxide mats fill important gaps in the evolutionary history of Archaea.</title>
        <authorList>
            <person name="Jay Z.J."/>
            <person name="Beam J.P."/>
            <person name="Dlakic M."/>
            <person name="Rusch D.B."/>
            <person name="Kozubal M.A."/>
            <person name="Inskeep W.P."/>
        </authorList>
    </citation>
    <scope>NUCLEOTIDE SEQUENCE [LARGE SCALE GENOMIC DNA]</scope>
    <source>
        <strain evidence="3">OSP_D</strain>
    </source>
</reference>
<keyword evidence="1" id="KW-0808">Transferase</keyword>
<dbReference type="SUPFAM" id="SSF53448">
    <property type="entry name" value="Nucleotide-diphospho-sugar transferases"/>
    <property type="match status" value="1"/>
</dbReference>
<evidence type="ECO:0000313" key="3">
    <source>
        <dbReference type="EMBL" id="PSN82855.1"/>
    </source>
</evidence>
<dbReference type="PANTHER" id="PTHR19136">
    <property type="entry name" value="MOLYBDENUM COFACTOR GUANYLYLTRANSFERASE"/>
    <property type="match status" value="1"/>
</dbReference>